<keyword evidence="9" id="KW-1185">Reference proteome</keyword>
<gene>
    <name evidence="8" type="ORF">HNP73_002119</name>
</gene>
<sequence>MILDAATLDRSQLPESFDVCVIGAGPAGITLARRLANAGATVALMEAGGFDITEESQDVYRGENVGRDYFELETARLRYFGGTSNHWGGWSRALDLYDFEPRPFHPMSGWPIAQLDLDPYRAEADRILDLPSATEAPDLPMKENEYIFRRFQFRFSAPTRFGEKYRDEIAASDRITLVLNANLVDLQLDGVLSRVTGAVFRNYDPADTGFTVAARAYALCCGGIENARLLLNFDSQMHEGLGNRTGMVGRCFCDHPHYVVGDVVLQTLLLEREFYSPFETFMLDAKCLNFGMRLEPGWIEPSDLPSLVGEQITDEEFAIHLRQRVRDSAVDLTATERTLLGSPSPQTASMRMAQEQQQNPESRVMLGDERDAFGLRRVRLDWRLTDLDIHTMRTAAKSFAAHLAEQQIGRARIRPWLLQDPPEFPLFPDEEVGGKHHMCTTRMSDDPKTGVVDADCKVHDLANLFIGGSSVFATTGHANPTYTITQLALRLGDHLTGWLKA</sequence>
<comment type="cofactor">
    <cofactor evidence="1">
        <name>FAD</name>
        <dbReference type="ChEBI" id="CHEBI:57692"/>
    </cofactor>
</comment>
<dbReference type="PANTHER" id="PTHR42784">
    <property type="entry name" value="PYRANOSE 2-OXIDASE"/>
    <property type="match status" value="1"/>
</dbReference>
<dbReference type="Gene3D" id="3.50.50.60">
    <property type="entry name" value="FAD/NAD(P)-binding domain"/>
    <property type="match status" value="2"/>
</dbReference>
<proteinExistence type="inferred from homology"/>
<evidence type="ECO:0000256" key="1">
    <source>
        <dbReference type="ARBA" id="ARBA00001974"/>
    </source>
</evidence>
<dbReference type="AlphaFoldDB" id="A0A840SS65"/>
<protein>
    <submittedName>
        <fullName evidence="8">Choline dehydrogenase-like flavoprotein</fullName>
    </submittedName>
</protein>
<accession>A0A840SS65</accession>
<feature type="domain" description="Glucose-methanol-choline oxidoreductase C-terminal" evidence="7">
    <location>
        <begin position="361"/>
        <end position="488"/>
    </location>
</feature>
<reference evidence="8 9" key="1">
    <citation type="submission" date="2020-08" db="EMBL/GenBank/DDBJ databases">
        <title>Genomic Encyclopedia of Type Strains, Phase IV (KMG-IV): sequencing the most valuable type-strain genomes for metagenomic binning, comparative biology and taxonomic classification.</title>
        <authorList>
            <person name="Goeker M."/>
        </authorList>
    </citation>
    <scope>NUCLEOTIDE SEQUENCE [LARGE SCALE GENOMIC DNA]</scope>
    <source>
        <strain evidence="8 9">DSM 101730</strain>
    </source>
</reference>
<organism evidence="8 9">
    <name type="scientific">Amaricoccus macauensis</name>
    <dbReference type="NCBI Taxonomy" id="57001"/>
    <lineage>
        <taxon>Bacteria</taxon>
        <taxon>Pseudomonadati</taxon>
        <taxon>Pseudomonadota</taxon>
        <taxon>Alphaproteobacteria</taxon>
        <taxon>Rhodobacterales</taxon>
        <taxon>Paracoccaceae</taxon>
        <taxon>Amaricoccus</taxon>
    </lineage>
</organism>
<comment type="caution">
    <text evidence="8">The sequence shown here is derived from an EMBL/GenBank/DDBJ whole genome shotgun (WGS) entry which is preliminary data.</text>
</comment>
<evidence type="ECO:0000256" key="4">
    <source>
        <dbReference type="ARBA" id="ARBA00022827"/>
    </source>
</evidence>
<dbReference type="SUPFAM" id="SSF51905">
    <property type="entry name" value="FAD/NAD(P)-binding domain"/>
    <property type="match status" value="1"/>
</dbReference>
<evidence type="ECO:0000313" key="9">
    <source>
        <dbReference type="Proteomes" id="UP000549457"/>
    </source>
</evidence>
<dbReference type="InterPro" id="IPR051473">
    <property type="entry name" value="P2Ox-like"/>
</dbReference>
<keyword evidence="3" id="KW-0285">Flavoprotein</keyword>
<evidence type="ECO:0000256" key="6">
    <source>
        <dbReference type="SAM" id="MobiDB-lite"/>
    </source>
</evidence>
<comment type="similarity">
    <text evidence="2">Belongs to the GMC oxidoreductase family.</text>
</comment>
<dbReference type="Proteomes" id="UP000549457">
    <property type="component" value="Unassembled WGS sequence"/>
</dbReference>
<feature type="compositionally biased region" description="Polar residues" evidence="6">
    <location>
        <begin position="341"/>
        <end position="361"/>
    </location>
</feature>
<dbReference type="InterPro" id="IPR036188">
    <property type="entry name" value="FAD/NAD-bd_sf"/>
</dbReference>
<dbReference type="EMBL" id="JACHFM010000002">
    <property type="protein sequence ID" value="MBB5222183.1"/>
    <property type="molecule type" value="Genomic_DNA"/>
</dbReference>
<evidence type="ECO:0000256" key="3">
    <source>
        <dbReference type="ARBA" id="ARBA00022630"/>
    </source>
</evidence>
<dbReference type="Pfam" id="PF05199">
    <property type="entry name" value="GMC_oxred_C"/>
    <property type="match status" value="1"/>
</dbReference>
<keyword evidence="4" id="KW-0274">FAD</keyword>
<dbReference type="GO" id="GO:0016614">
    <property type="term" value="F:oxidoreductase activity, acting on CH-OH group of donors"/>
    <property type="evidence" value="ECO:0007669"/>
    <property type="project" value="InterPro"/>
</dbReference>
<evidence type="ECO:0000259" key="7">
    <source>
        <dbReference type="Pfam" id="PF05199"/>
    </source>
</evidence>
<feature type="region of interest" description="Disordered" evidence="6">
    <location>
        <begin position="339"/>
        <end position="364"/>
    </location>
</feature>
<dbReference type="PRINTS" id="PR00411">
    <property type="entry name" value="PNDRDTASEI"/>
</dbReference>
<evidence type="ECO:0000256" key="2">
    <source>
        <dbReference type="ARBA" id="ARBA00010790"/>
    </source>
</evidence>
<dbReference type="PANTHER" id="PTHR42784:SF1">
    <property type="entry name" value="PYRANOSE 2-OXIDASE"/>
    <property type="match status" value="1"/>
</dbReference>
<dbReference type="InterPro" id="IPR007867">
    <property type="entry name" value="GMC_OxRtase_C"/>
</dbReference>
<keyword evidence="5" id="KW-0560">Oxidoreductase</keyword>
<evidence type="ECO:0000313" key="8">
    <source>
        <dbReference type="EMBL" id="MBB5222183.1"/>
    </source>
</evidence>
<dbReference type="RefSeq" id="WP_184148609.1">
    <property type="nucleotide sequence ID" value="NZ_JACHFM010000002.1"/>
</dbReference>
<name>A0A840SS65_9RHOB</name>
<evidence type="ECO:0000256" key="5">
    <source>
        <dbReference type="ARBA" id="ARBA00023002"/>
    </source>
</evidence>